<dbReference type="EMBL" id="DQVE01000035">
    <property type="protein sequence ID" value="HIP98375.1"/>
    <property type="molecule type" value="Genomic_DNA"/>
</dbReference>
<protein>
    <submittedName>
        <fullName evidence="1">Uncharacterized protein</fullName>
    </submittedName>
</protein>
<accession>A0A9D0YQN3</accession>
<reference evidence="1" key="1">
    <citation type="journal article" date="2020" name="ISME J.">
        <title>Gammaproteobacteria mediating utilization of methyl-, sulfur- and petroleum organic compounds in deep ocean hydrothermal plumes.</title>
        <authorList>
            <person name="Zhou Z."/>
            <person name="Liu Y."/>
            <person name="Pan J."/>
            <person name="Cron B.R."/>
            <person name="Toner B.M."/>
            <person name="Anantharaman K."/>
            <person name="Breier J.A."/>
            <person name="Dick G.J."/>
            <person name="Li M."/>
        </authorList>
    </citation>
    <scope>NUCLEOTIDE SEQUENCE</scope>
    <source>
        <strain evidence="1">SZUA-1501</strain>
    </source>
</reference>
<name>A0A9D0YQN3_AQUAO</name>
<gene>
    <name evidence="1" type="ORF">EYH37_03285</name>
</gene>
<organism evidence="1 2">
    <name type="scientific">Aquifex aeolicus</name>
    <dbReference type="NCBI Taxonomy" id="63363"/>
    <lineage>
        <taxon>Bacteria</taxon>
        <taxon>Pseudomonadati</taxon>
        <taxon>Aquificota</taxon>
        <taxon>Aquificia</taxon>
        <taxon>Aquificales</taxon>
        <taxon>Aquificaceae</taxon>
        <taxon>Aquifex</taxon>
    </lineage>
</organism>
<dbReference type="AlphaFoldDB" id="A0A9D0YQN3"/>
<proteinExistence type="predicted"/>
<evidence type="ECO:0000313" key="2">
    <source>
        <dbReference type="Proteomes" id="UP000606463"/>
    </source>
</evidence>
<comment type="caution">
    <text evidence="1">The sequence shown here is derived from an EMBL/GenBank/DDBJ whole genome shotgun (WGS) entry which is preliminary data.</text>
</comment>
<dbReference type="Proteomes" id="UP000606463">
    <property type="component" value="Unassembled WGS sequence"/>
</dbReference>
<evidence type="ECO:0000313" key="1">
    <source>
        <dbReference type="EMBL" id="HIP98375.1"/>
    </source>
</evidence>
<sequence>MGKLKAEFVVIEGNSVEITEKLNEILDAFQENGAIIKDIKVNYTKEHGFDGFLVAYTIIVELPKEMELEA</sequence>